<gene>
    <name evidence="3" type="ORF">AUP44_15980</name>
    <name evidence="2" type="ORF">DCK97_13085</name>
</gene>
<evidence type="ECO:0000313" key="4">
    <source>
        <dbReference type="Proteomes" id="UP000075787"/>
    </source>
</evidence>
<comment type="caution">
    <text evidence="3">The sequence shown here is derived from an EMBL/GenBank/DDBJ whole genome shotgun (WGS) entry which is preliminary data.</text>
</comment>
<evidence type="ECO:0000313" key="5">
    <source>
        <dbReference type="Proteomes" id="UP000257706"/>
    </source>
</evidence>
<evidence type="ECO:0000256" key="1">
    <source>
        <dbReference type="SAM" id="Phobius"/>
    </source>
</evidence>
<name>A0A161QYK8_9PROT</name>
<organism evidence="3 4">
    <name type="scientific">Tistrella mobilis</name>
    <dbReference type="NCBI Taxonomy" id="171437"/>
    <lineage>
        <taxon>Bacteria</taxon>
        <taxon>Pseudomonadati</taxon>
        <taxon>Pseudomonadota</taxon>
        <taxon>Alphaproteobacteria</taxon>
        <taxon>Geminicoccales</taxon>
        <taxon>Geminicoccaceae</taxon>
        <taxon>Tistrella</taxon>
    </lineage>
</organism>
<sequence>MAKKKTAARRAPAKQKSMTLPLTFLAVLGTLAIFATPTALVLAIGMAPSLVAVFMENRPGAYTAKCITACNLAGVLPVLRDLWLTGHLLSQARMMVGDPIVWLQMYGAAGVGWSLVWLAPLVAGVFADAGHDRSVAKLEARQEKLREEWGDGITG</sequence>
<dbReference type="OMA" id="FFGMLPT"/>
<evidence type="ECO:0000313" key="3">
    <source>
        <dbReference type="EMBL" id="KYO49763.1"/>
    </source>
</evidence>
<keyword evidence="1" id="KW-0472">Membrane</keyword>
<dbReference type="EMBL" id="LPZR01000217">
    <property type="protein sequence ID" value="KYO49763.1"/>
    <property type="molecule type" value="Genomic_DNA"/>
</dbReference>
<dbReference type="RefSeq" id="WP_014744441.1">
    <property type="nucleotide sequence ID" value="NZ_CP121027.1"/>
</dbReference>
<dbReference type="GeneID" id="97242663"/>
<dbReference type="AlphaFoldDB" id="A0A161QYK8"/>
<protein>
    <submittedName>
        <fullName evidence="3">Uncharacterized protein</fullName>
    </submittedName>
</protein>
<dbReference type="EMBL" id="DMAI01000208">
    <property type="protein sequence ID" value="HAE48347.1"/>
    <property type="molecule type" value="Genomic_DNA"/>
</dbReference>
<evidence type="ECO:0000313" key="2">
    <source>
        <dbReference type="EMBL" id="HAE48347.1"/>
    </source>
</evidence>
<keyword evidence="1" id="KW-1133">Transmembrane helix</keyword>
<proteinExistence type="predicted"/>
<dbReference type="Proteomes" id="UP000075787">
    <property type="component" value="Unassembled WGS sequence"/>
</dbReference>
<keyword evidence="1" id="KW-0812">Transmembrane</keyword>
<dbReference type="Proteomes" id="UP000257706">
    <property type="component" value="Unassembled WGS sequence"/>
</dbReference>
<feature type="transmembrane region" description="Helical" evidence="1">
    <location>
        <begin position="100"/>
        <end position="127"/>
    </location>
</feature>
<reference evidence="2 5" key="2">
    <citation type="journal article" date="2018" name="Nat. Biotechnol.">
        <title>A standardized bacterial taxonomy based on genome phylogeny substantially revises the tree of life.</title>
        <authorList>
            <person name="Parks D.H."/>
            <person name="Chuvochina M."/>
            <person name="Waite D.W."/>
            <person name="Rinke C."/>
            <person name="Skarshewski A."/>
            <person name="Chaumeil P.A."/>
            <person name="Hugenholtz P."/>
        </authorList>
    </citation>
    <scope>NUCLEOTIDE SEQUENCE [LARGE SCALE GENOMIC DNA]</scope>
    <source>
        <strain evidence="2">UBA8739</strain>
    </source>
</reference>
<dbReference type="OrthoDB" id="7357449at2"/>
<accession>A0A161QYK8</accession>
<reference evidence="3 4" key="1">
    <citation type="submission" date="2015-12" db="EMBL/GenBank/DDBJ databases">
        <title>Genome sequence of Tistrella mobilis MCCC 1A02139.</title>
        <authorList>
            <person name="Lu L."/>
            <person name="Lai Q."/>
            <person name="Shao Z."/>
            <person name="Qian P."/>
        </authorList>
    </citation>
    <scope>NUCLEOTIDE SEQUENCE [LARGE SCALE GENOMIC DNA]</scope>
    <source>
        <strain evidence="3 4">MCCC 1A02139</strain>
    </source>
</reference>